<reference evidence="1" key="1">
    <citation type="submission" date="2009-09" db="EMBL/GenBank/DDBJ databases">
        <authorList>
            <person name="Weinstock G."/>
            <person name="Sodergren E."/>
            <person name="Clifton S."/>
            <person name="Fulton L."/>
            <person name="Fulton B."/>
            <person name="Courtney L."/>
            <person name="Fronick C."/>
            <person name="Harrison M."/>
            <person name="Strong C."/>
            <person name="Farmer C."/>
            <person name="Delahaunty K."/>
            <person name="Markovic C."/>
            <person name="Hall O."/>
            <person name="Minx P."/>
            <person name="Tomlinson C."/>
            <person name="Mitreva M."/>
            <person name="Nelson J."/>
            <person name="Hou S."/>
            <person name="Wollam A."/>
            <person name="Pepin K.H."/>
            <person name="Johnson M."/>
            <person name="Bhonagiri V."/>
            <person name="Nash W.E."/>
            <person name="Warren W."/>
            <person name="Chinwalla A."/>
            <person name="Mardis E.R."/>
            <person name="Wilson R.K."/>
        </authorList>
    </citation>
    <scope>NUCLEOTIDE SEQUENCE [LARGE SCALE GENOMIC DNA]</scope>
    <source>
        <strain evidence="1">ATCC 51259</strain>
    </source>
</reference>
<dbReference type="AlphaFoldDB" id="C9LIF1"/>
<organism evidence="1 2">
    <name type="scientific">Alloprevotella tannerae ATCC 51259</name>
    <dbReference type="NCBI Taxonomy" id="626522"/>
    <lineage>
        <taxon>Bacteria</taxon>
        <taxon>Pseudomonadati</taxon>
        <taxon>Bacteroidota</taxon>
        <taxon>Bacteroidia</taxon>
        <taxon>Bacteroidales</taxon>
        <taxon>Prevotellaceae</taxon>
        <taxon>Alloprevotella</taxon>
    </lineage>
</organism>
<keyword evidence="2" id="KW-1185">Reference proteome</keyword>
<comment type="caution">
    <text evidence="1">The sequence shown here is derived from an EMBL/GenBank/DDBJ whole genome shotgun (WGS) entry which is preliminary data.</text>
</comment>
<proteinExistence type="predicted"/>
<evidence type="ECO:0000313" key="2">
    <source>
        <dbReference type="Proteomes" id="UP000003460"/>
    </source>
</evidence>
<dbReference type="EMBL" id="ACIJ02000022">
    <property type="protein sequence ID" value="EEX71267.1"/>
    <property type="molecule type" value="Genomic_DNA"/>
</dbReference>
<protein>
    <submittedName>
        <fullName evidence="1">Uncharacterized protein</fullName>
    </submittedName>
</protein>
<sequence>MCVHSFLKTFFFFLDRLLPANHRLLPAYHRLLPANNKSFGKMI</sequence>
<accession>C9LIF1</accession>
<name>C9LIF1_9BACT</name>
<evidence type="ECO:0000313" key="1">
    <source>
        <dbReference type="EMBL" id="EEX71267.1"/>
    </source>
</evidence>
<dbReference type="HOGENOM" id="CLU_3237888_0_0_10"/>
<dbReference type="STRING" id="626522.GCWU000325_02010"/>
<gene>
    <name evidence="1" type="ORF">GCWU000325_02010</name>
</gene>
<dbReference type="Proteomes" id="UP000003460">
    <property type="component" value="Unassembled WGS sequence"/>
</dbReference>